<dbReference type="Pfam" id="PF14119">
    <property type="entry name" value="DUF4288"/>
    <property type="match status" value="1"/>
</dbReference>
<evidence type="ECO:0000313" key="1">
    <source>
        <dbReference type="EMBL" id="ARU59016.1"/>
    </source>
</evidence>
<proteinExistence type="predicted"/>
<name>A0A1Y0IGQ2_9GAMM</name>
<protein>
    <recommendedName>
        <fullName evidence="3">DUF4288 domain-containing protein</fullName>
    </recommendedName>
</protein>
<dbReference type="InterPro" id="IPR025630">
    <property type="entry name" value="DUF4288"/>
</dbReference>
<dbReference type="EMBL" id="CP021425">
    <property type="protein sequence ID" value="ARU59016.1"/>
    <property type="molecule type" value="Genomic_DNA"/>
</dbReference>
<gene>
    <name evidence="1" type="ORF">OLMES_5029</name>
</gene>
<dbReference type="RefSeq" id="WP_087463730.1">
    <property type="nucleotide sequence ID" value="NZ_CP021425.1"/>
</dbReference>
<accession>A0A1Y0IGQ2</accession>
<keyword evidence="2" id="KW-1185">Reference proteome</keyword>
<evidence type="ECO:0000313" key="2">
    <source>
        <dbReference type="Proteomes" id="UP000196027"/>
    </source>
</evidence>
<dbReference type="AlphaFoldDB" id="A0A1Y0IGQ2"/>
<evidence type="ECO:0008006" key="3">
    <source>
        <dbReference type="Google" id="ProtNLM"/>
    </source>
</evidence>
<dbReference type="KEGG" id="ome:OLMES_5029"/>
<reference evidence="1 2" key="1">
    <citation type="submission" date="2017-05" db="EMBL/GenBank/DDBJ databases">
        <title>Genomic insights into alkan degradation activity of Oleiphilus messinensis.</title>
        <authorList>
            <person name="Kozyavkin S.A."/>
            <person name="Slesarev A.I."/>
            <person name="Golyshin P.N."/>
            <person name="Korzhenkov A."/>
            <person name="Golyshina O.N."/>
            <person name="Toshchakov S.V."/>
        </authorList>
    </citation>
    <scope>NUCLEOTIDE SEQUENCE [LARGE SCALE GENOMIC DNA]</scope>
    <source>
        <strain evidence="1 2">ME102</strain>
    </source>
</reference>
<sequence>MKDLIWYIAELVVSVNFGGDEPHEYALQNYIIKAVSPEAAYEKSCRVASTLNHTFQNEFGEEENHRFLGFHNLSEHFDANNGDIIHVNNTYLLEMEGKPLKPRLRNKGELSVFISRSY</sequence>
<organism evidence="1 2">
    <name type="scientific">Oleiphilus messinensis</name>
    <dbReference type="NCBI Taxonomy" id="141451"/>
    <lineage>
        <taxon>Bacteria</taxon>
        <taxon>Pseudomonadati</taxon>
        <taxon>Pseudomonadota</taxon>
        <taxon>Gammaproteobacteria</taxon>
        <taxon>Oceanospirillales</taxon>
        <taxon>Oleiphilaceae</taxon>
        <taxon>Oleiphilus</taxon>
    </lineage>
</organism>
<dbReference type="Proteomes" id="UP000196027">
    <property type="component" value="Chromosome"/>
</dbReference>